<evidence type="ECO:0000313" key="2">
    <source>
        <dbReference type="Proteomes" id="UP000501452"/>
    </source>
</evidence>
<proteinExistence type="predicted"/>
<name>A0A6G8Q848_9ACTN</name>
<gene>
    <name evidence="1" type="ORF">GBA63_08190</name>
</gene>
<accession>A0A6G8Q848</accession>
<dbReference type="AlphaFoldDB" id="A0A6G8Q848"/>
<dbReference type="Proteomes" id="UP000501452">
    <property type="component" value="Chromosome"/>
</dbReference>
<evidence type="ECO:0000313" key="1">
    <source>
        <dbReference type="EMBL" id="QIN82623.1"/>
    </source>
</evidence>
<sequence length="121" mass="13146">MRVLVAFGDEYRSYREAIARAIQALRPSARVTVSPLEAVPAQVYRLEPHVVICASRSEGTADPNTTWVTVPTEEGVPGTISCGGFLREVGDLSLTELLAVLDEAEDFPALPPRSEDRPARP</sequence>
<organism evidence="1 2">
    <name type="scientific">Rubrobacter tropicus</name>
    <dbReference type="NCBI Taxonomy" id="2653851"/>
    <lineage>
        <taxon>Bacteria</taxon>
        <taxon>Bacillati</taxon>
        <taxon>Actinomycetota</taxon>
        <taxon>Rubrobacteria</taxon>
        <taxon>Rubrobacterales</taxon>
        <taxon>Rubrobacteraceae</taxon>
        <taxon>Rubrobacter</taxon>
    </lineage>
</organism>
<protein>
    <submittedName>
        <fullName evidence="1">Uncharacterized protein</fullName>
    </submittedName>
</protein>
<dbReference type="EMBL" id="CP045119">
    <property type="protein sequence ID" value="QIN82623.1"/>
    <property type="molecule type" value="Genomic_DNA"/>
</dbReference>
<dbReference type="RefSeq" id="WP_166175132.1">
    <property type="nucleotide sequence ID" value="NZ_CP045119.1"/>
</dbReference>
<dbReference type="KEGG" id="rub:GBA63_08190"/>
<reference evidence="1 2" key="1">
    <citation type="submission" date="2019-10" db="EMBL/GenBank/DDBJ databases">
        <title>Rubrobacter sp nov SCSIO 52090 isolated from a deep-sea sediment in the South China Sea.</title>
        <authorList>
            <person name="Chen R.W."/>
        </authorList>
    </citation>
    <scope>NUCLEOTIDE SEQUENCE [LARGE SCALE GENOMIC DNA]</scope>
    <source>
        <strain evidence="1 2">SCSIO 52909</strain>
    </source>
</reference>
<keyword evidence="2" id="KW-1185">Reference proteome</keyword>